<proteinExistence type="predicted"/>
<dbReference type="Proteomes" id="UP000008144">
    <property type="component" value="Unassembled WGS sequence"/>
</dbReference>
<evidence type="ECO:0000313" key="2">
    <source>
        <dbReference type="Proteomes" id="UP000008144"/>
    </source>
</evidence>
<reference evidence="2" key="1">
    <citation type="journal article" date="2002" name="Science">
        <title>The draft genome of Ciona intestinalis: insights into chordate and vertebrate origins.</title>
        <authorList>
            <person name="Dehal P."/>
            <person name="Satou Y."/>
            <person name="Campbell R.K."/>
            <person name="Chapman J."/>
            <person name="Degnan B."/>
            <person name="De Tomaso A."/>
            <person name="Davidson B."/>
            <person name="Di Gregorio A."/>
            <person name="Gelpke M."/>
            <person name="Goodstein D.M."/>
            <person name="Harafuji N."/>
            <person name="Hastings K.E."/>
            <person name="Ho I."/>
            <person name="Hotta K."/>
            <person name="Huang W."/>
            <person name="Kawashima T."/>
            <person name="Lemaire P."/>
            <person name="Martinez D."/>
            <person name="Meinertzhagen I.A."/>
            <person name="Necula S."/>
            <person name="Nonaka M."/>
            <person name="Putnam N."/>
            <person name="Rash S."/>
            <person name="Saiga H."/>
            <person name="Satake M."/>
            <person name="Terry A."/>
            <person name="Yamada L."/>
            <person name="Wang H.G."/>
            <person name="Awazu S."/>
            <person name="Azumi K."/>
            <person name="Boore J."/>
            <person name="Branno M."/>
            <person name="Chin-Bow S."/>
            <person name="DeSantis R."/>
            <person name="Doyle S."/>
            <person name="Francino P."/>
            <person name="Keys D.N."/>
            <person name="Haga S."/>
            <person name="Hayashi H."/>
            <person name="Hino K."/>
            <person name="Imai K.S."/>
            <person name="Inaba K."/>
            <person name="Kano S."/>
            <person name="Kobayashi K."/>
            <person name="Kobayashi M."/>
            <person name="Lee B.I."/>
            <person name="Makabe K.W."/>
            <person name="Manohar C."/>
            <person name="Matassi G."/>
            <person name="Medina M."/>
            <person name="Mochizuki Y."/>
            <person name="Mount S."/>
            <person name="Morishita T."/>
            <person name="Miura S."/>
            <person name="Nakayama A."/>
            <person name="Nishizaka S."/>
            <person name="Nomoto H."/>
            <person name="Ohta F."/>
            <person name="Oishi K."/>
            <person name="Rigoutsos I."/>
            <person name="Sano M."/>
            <person name="Sasaki A."/>
            <person name="Sasakura Y."/>
            <person name="Shoguchi E."/>
            <person name="Shin-i T."/>
            <person name="Spagnuolo A."/>
            <person name="Stainier D."/>
            <person name="Suzuki M.M."/>
            <person name="Tassy O."/>
            <person name="Takatori N."/>
            <person name="Tokuoka M."/>
            <person name="Yagi K."/>
            <person name="Yoshizaki F."/>
            <person name="Wada S."/>
            <person name="Zhang C."/>
            <person name="Hyatt P.D."/>
            <person name="Larimer F."/>
            <person name="Detter C."/>
            <person name="Doggett N."/>
            <person name="Glavina T."/>
            <person name="Hawkins T."/>
            <person name="Richardson P."/>
            <person name="Lucas S."/>
            <person name="Kohara Y."/>
            <person name="Levine M."/>
            <person name="Satoh N."/>
            <person name="Rokhsar D.S."/>
        </authorList>
    </citation>
    <scope>NUCLEOTIDE SEQUENCE [LARGE SCALE GENOMIC DNA]</scope>
</reference>
<reference evidence="1" key="2">
    <citation type="submission" date="2025-08" db="UniProtKB">
        <authorList>
            <consortium name="Ensembl"/>
        </authorList>
    </citation>
    <scope>IDENTIFICATION</scope>
</reference>
<organism evidence="1 2">
    <name type="scientific">Ciona intestinalis</name>
    <name type="common">Transparent sea squirt</name>
    <name type="synonym">Ascidia intestinalis</name>
    <dbReference type="NCBI Taxonomy" id="7719"/>
    <lineage>
        <taxon>Eukaryota</taxon>
        <taxon>Metazoa</taxon>
        <taxon>Chordata</taxon>
        <taxon>Tunicata</taxon>
        <taxon>Ascidiacea</taxon>
        <taxon>Phlebobranchia</taxon>
        <taxon>Cionidae</taxon>
        <taxon>Ciona</taxon>
    </lineage>
</organism>
<dbReference type="AlphaFoldDB" id="H2XMU9"/>
<reference evidence="1" key="3">
    <citation type="submission" date="2025-09" db="UniProtKB">
        <authorList>
            <consortium name="Ensembl"/>
        </authorList>
    </citation>
    <scope>IDENTIFICATION</scope>
</reference>
<keyword evidence="2" id="KW-1185">Reference proteome</keyword>
<evidence type="ECO:0000313" key="1">
    <source>
        <dbReference type="Ensembl" id="ENSCINP00000030982.1"/>
    </source>
</evidence>
<dbReference type="InParanoid" id="H2XMU9"/>
<accession>H2XMU9</accession>
<name>H2XMU9_CIOIN</name>
<protein>
    <submittedName>
        <fullName evidence="1">Uncharacterized protein</fullName>
    </submittedName>
</protein>
<sequence>MKMMMTVKTKLYLSPTWDSLFGGYFFNSFVCI</sequence>
<dbReference type="HOGENOM" id="CLU_3392181_0_0_1"/>
<dbReference type="Ensembl" id="ENSCINT00000032806.1">
    <property type="protein sequence ID" value="ENSCINP00000030982.1"/>
    <property type="gene ID" value="ENSCING00000022194.1"/>
</dbReference>